<protein>
    <submittedName>
        <fullName evidence="1">XRE family transcriptional regulator</fullName>
    </submittedName>
</protein>
<accession>A0ABU4SRT0</accession>
<dbReference type="Proteomes" id="UP001285521">
    <property type="component" value="Unassembled WGS sequence"/>
</dbReference>
<proteinExistence type="predicted"/>
<evidence type="ECO:0000313" key="2">
    <source>
        <dbReference type="Proteomes" id="UP001285521"/>
    </source>
</evidence>
<dbReference type="RefSeq" id="WP_319963618.1">
    <property type="nucleotide sequence ID" value="NZ_JAXAVW010000001.1"/>
</dbReference>
<keyword evidence="2" id="KW-1185">Reference proteome</keyword>
<organism evidence="1 2">
    <name type="scientific">Lentzea miocenica</name>
    <dbReference type="NCBI Taxonomy" id="3095431"/>
    <lineage>
        <taxon>Bacteria</taxon>
        <taxon>Bacillati</taxon>
        <taxon>Actinomycetota</taxon>
        <taxon>Actinomycetes</taxon>
        <taxon>Pseudonocardiales</taxon>
        <taxon>Pseudonocardiaceae</taxon>
        <taxon>Lentzea</taxon>
    </lineage>
</organism>
<reference evidence="1 2" key="1">
    <citation type="submission" date="2023-11" db="EMBL/GenBank/DDBJ databases">
        <title>Lentzea sokolovensis, sp. nov., Lentzea kristufkii, sp. nov., and Lentzea miocenensis, sp. nov., rare actinobacteria from Sokolov Coal Basin, Miocene lacustrine sediment, Czech Republic.</title>
        <authorList>
            <person name="Lara A."/>
            <person name="Kotroba L."/>
            <person name="Nouioui I."/>
            <person name="Neumann-Schaal M."/>
            <person name="Mast Y."/>
            <person name="Chronakova A."/>
        </authorList>
    </citation>
    <scope>NUCLEOTIDE SEQUENCE [LARGE SCALE GENOMIC DNA]</scope>
    <source>
        <strain evidence="1 2">BCCO 10_0856</strain>
    </source>
</reference>
<reference evidence="1 2" key="2">
    <citation type="submission" date="2023-11" db="EMBL/GenBank/DDBJ databases">
        <authorList>
            <person name="Lara A.C."/>
            <person name="Chronakova A."/>
        </authorList>
    </citation>
    <scope>NUCLEOTIDE SEQUENCE [LARGE SCALE GENOMIC DNA]</scope>
    <source>
        <strain evidence="1 2">BCCO 10_0856</strain>
    </source>
</reference>
<sequence length="297" mass="33679">MSISPCEPKPTFADTLRAAIAARGLSLERIRDHLARRGVSVSLATLSYWQTGRSQPERRASLVALRHLEEVLALEPGTLAERLAAPAHRGRRREDNAISALWPVPSVIDDVVDEVDTRWDVRLTRISQHDHVTVGPERGERSYVSRQVLRAEEDGPDRWVVILHLDEHDRPMPLIRPLRNCRLGRVVTRPHDGLLVAELLFRAPLRRGQSVITEHELVNRAPYPPATNYERKFRRPVHEYALEVNFDAAALPATCTQYVQDVDGARQSHRVRLDEGNSVIGVALRFGPGCYGFEWSW</sequence>
<dbReference type="EMBL" id="JAXAVW010000001">
    <property type="protein sequence ID" value="MDX8028612.1"/>
    <property type="molecule type" value="Genomic_DNA"/>
</dbReference>
<gene>
    <name evidence="1" type="ORF">SK803_00245</name>
</gene>
<name>A0ABU4SRT0_9PSEU</name>
<evidence type="ECO:0000313" key="1">
    <source>
        <dbReference type="EMBL" id="MDX8028612.1"/>
    </source>
</evidence>
<comment type="caution">
    <text evidence="1">The sequence shown here is derived from an EMBL/GenBank/DDBJ whole genome shotgun (WGS) entry which is preliminary data.</text>
</comment>